<keyword evidence="3 6" id="KW-0812">Transmembrane</keyword>
<dbReference type="GO" id="GO:0016020">
    <property type="term" value="C:membrane"/>
    <property type="evidence" value="ECO:0007669"/>
    <property type="project" value="UniProtKB-SubCell"/>
</dbReference>
<protein>
    <submittedName>
        <fullName evidence="8">Di/tricarboxylate transporter</fullName>
    </submittedName>
</protein>
<feature type="transmembrane region" description="Helical" evidence="6">
    <location>
        <begin position="204"/>
        <end position="223"/>
    </location>
</feature>
<evidence type="ECO:0000256" key="6">
    <source>
        <dbReference type="SAM" id="Phobius"/>
    </source>
</evidence>
<dbReference type="AlphaFoldDB" id="A0A840BLQ4"/>
<evidence type="ECO:0000313" key="9">
    <source>
        <dbReference type="Proteomes" id="UP000561045"/>
    </source>
</evidence>
<feature type="transmembrane region" description="Helical" evidence="6">
    <location>
        <begin position="252"/>
        <end position="269"/>
    </location>
</feature>
<evidence type="ECO:0000256" key="2">
    <source>
        <dbReference type="ARBA" id="ARBA00022448"/>
    </source>
</evidence>
<dbReference type="EMBL" id="JACIET010000002">
    <property type="protein sequence ID" value="MBB4013563.1"/>
    <property type="molecule type" value="Genomic_DNA"/>
</dbReference>
<keyword evidence="4 6" id="KW-1133">Transmembrane helix</keyword>
<gene>
    <name evidence="8" type="ORF">GGR36_002909</name>
</gene>
<evidence type="ECO:0000256" key="4">
    <source>
        <dbReference type="ARBA" id="ARBA00022989"/>
    </source>
</evidence>
<sequence>MHRLLLIPARIAARLRQDELLLILLLLCVGFSLLHPAAVAAYPRLVDWPTIAALAGLLLLTTGLEESGFLQHAAFHVVTRMHTERHLALLLVGVSAALATVLTNDIALFIVVPLTLGLHGMAQLPTARLVIFEALAVNAGSVLTPMGNPQNLFLWHRSGVSFGSFVAAMAPLAAILLGALLLLTGLAFPARRIDTHEDIAPPPLARRLLWVSLALYPVFLLLLDAHQPWLGLALVAAVFLLAFRAVVREVDWALIVVFVLMFIDLRLLAELPAVRDAVATIGLHDPQRLYAAGVLASQVISNVPAAILLAEHSAHWQVIAWAVNVGGFGLLVGSLANLIALRMLGDRRAWLGFHLWSLPFLAAVAGLVWVWLFMVRGFA</sequence>
<reference evidence="8 9" key="1">
    <citation type="submission" date="2020-08" db="EMBL/GenBank/DDBJ databases">
        <title>Genomic Encyclopedia of Type Strains, Phase IV (KMG-IV): sequencing the most valuable type-strain genomes for metagenomic binning, comparative biology and taxonomic classification.</title>
        <authorList>
            <person name="Goeker M."/>
        </authorList>
    </citation>
    <scope>NUCLEOTIDE SEQUENCE [LARGE SCALE GENOMIC DNA]</scope>
    <source>
        <strain evidence="8 9">DSM 106739</strain>
    </source>
</reference>
<evidence type="ECO:0000313" key="8">
    <source>
        <dbReference type="EMBL" id="MBB4013563.1"/>
    </source>
</evidence>
<evidence type="ECO:0000256" key="3">
    <source>
        <dbReference type="ARBA" id="ARBA00022692"/>
    </source>
</evidence>
<comment type="caution">
    <text evidence="8">The sequence shown here is derived from an EMBL/GenBank/DDBJ whole genome shotgun (WGS) entry which is preliminary data.</text>
</comment>
<name>A0A840BLQ4_9RHOO</name>
<keyword evidence="9" id="KW-1185">Reference proteome</keyword>
<accession>A0A840BLQ4</accession>
<keyword evidence="2" id="KW-0813">Transport</keyword>
<evidence type="ECO:0000259" key="7">
    <source>
        <dbReference type="Pfam" id="PF03600"/>
    </source>
</evidence>
<keyword evidence="5 6" id="KW-0472">Membrane</keyword>
<feature type="transmembrane region" description="Helical" evidence="6">
    <location>
        <begin position="229"/>
        <end position="247"/>
    </location>
</feature>
<evidence type="ECO:0000256" key="5">
    <source>
        <dbReference type="ARBA" id="ARBA00023136"/>
    </source>
</evidence>
<dbReference type="RefSeq" id="WP_183635423.1">
    <property type="nucleotide sequence ID" value="NZ_BAABLE010000005.1"/>
</dbReference>
<feature type="transmembrane region" description="Helical" evidence="6">
    <location>
        <begin position="87"/>
        <end position="112"/>
    </location>
</feature>
<dbReference type="PANTHER" id="PTHR43568">
    <property type="entry name" value="P PROTEIN"/>
    <property type="match status" value="1"/>
</dbReference>
<proteinExistence type="predicted"/>
<dbReference type="Pfam" id="PF03600">
    <property type="entry name" value="CitMHS"/>
    <property type="match status" value="1"/>
</dbReference>
<feature type="transmembrane region" description="Helical" evidence="6">
    <location>
        <begin position="353"/>
        <end position="375"/>
    </location>
</feature>
<dbReference type="InterPro" id="IPR051475">
    <property type="entry name" value="Diverse_Ion_Transporter"/>
</dbReference>
<feature type="transmembrane region" description="Helical" evidence="6">
    <location>
        <begin position="162"/>
        <end position="183"/>
    </location>
</feature>
<feature type="transmembrane region" description="Helical" evidence="6">
    <location>
        <begin position="289"/>
        <end position="309"/>
    </location>
</feature>
<feature type="transmembrane region" description="Helical" evidence="6">
    <location>
        <begin position="48"/>
        <end position="66"/>
    </location>
</feature>
<dbReference type="Proteomes" id="UP000561045">
    <property type="component" value="Unassembled WGS sequence"/>
</dbReference>
<dbReference type="PANTHER" id="PTHR43568:SF1">
    <property type="entry name" value="P PROTEIN"/>
    <property type="match status" value="1"/>
</dbReference>
<evidence type="ECO:0000256" key="1">
    <source>
        <dbReference type="ARBA" id="ARBA00004141"/>
    </source>
</evidence>
<dbReference type="InterPro" id="IPR004680">
    <property type="entry name" value="Cit_transptr-like_dom"/>
</dbReference>
<organism evidence="8 9">
    <name type="scientific">Niveibacterium umoris</name>
    <dbReference type="NCBI Taxonomy" id="1193620"/>
    <lineage>
        <taxon>Bacteria</taxon>
        <taxon>Pseudomonadati</taxon>
        <taxon>Pseudomonadota</taxon>
        <taxon>Betaproteobacteria</taxon>
        <taxon>Rhodocyclales</taxon>
        <taxon>Rhodocyclaceae</taxon>
        <taxon>Niveibacterium</taxon>
    </lineage>
</organism>
<feature type="domain" description="Citrate transporter-like" evidence="7">
    <location>
        <begin position="22"/>
        <end position="326"/>
    </location>
</feature>
<feature type="transmembrane region" description="Helical" evidence="6">
    <location>
        <begin position="321"/>
        <end position="341"/>
    </location>
</feature>
<feature type="transmembrane region" description="Helical" evidence="6">
    <location>
        <begin position="20"/>
        <end position="42"/>
    </location>
</feature>
<dbReference type="GO" id="GO:0055085">
    <property type="term" value="P:transmembrane transport"/>
    <property type="evidence" value="ECO:0007669"/>
    <property type="project" value="InterPro"/>
</dbReference>
<comment type="subcellular location">
    <subcellularLocation>
        <location evidence="1">Membrane</location>
        <topology evidence="1">Multi-pass membrane protein</topology>
    </subcellularLocation>
</comment>